<dbReference type="Proteomes" id="UP001232536">
    <property type="component" value="Unassembled WGS sequence"/>
</dbReference>
<evidence type="ECO:0000256" key="1">
    <source>
        <dbReference type="SAM" id="MobiDB-lite"/>
    </source>
</evidence>
<sequence length="91" mass="10409">MKLPVHQMSTPALAQRRAELMRARYRIDVELRRVTGVLLERDRANRPKPITHGAAGYRRGCRCPVCTAGKTNEKRRERAARSADTNPGRER</sequence>
<evidence type="ECO:0000313" key="3">
    <source>
        <dbReference type="Proteomes" id="UP001232536"/>
    </source>
</evidence>
<accession>A0ABT9DA44</accession>
<evidence type="ECO:0008006" key="4">
    <source>
        <dbReference type="Google" id="ProtNLM"/>
    </source>
</evidence>
<dbReference type="RefSeq" id="WP_304600773.1">
    <property type="nucleotide sequence ID" value="NZ_JAUQYP010000001.1"/>
</dbReference>
<gene>
    <name evidence="2" type="ORF">Q6348_08010</name>
</gene>
<dbReference type="EMBL" id="JAUQYP010000001">
    <property type="protein sequence ID" value="MDO8107139.1"/>
    <property type="molecule type" value="Genomic_DNA"/>
</dbReference>
<reference evidence="2 3" key="1">
    <citation type="submission" date="2023-07" db="EMBL/GenBank/DDBJ databases">
        <title>Description of novel actinomycetes strains, isolated from tidal flat sediment.</title>
        <authorList>
            <person name="Lu C."/>
        </authorList>
    </citation>
    <scope>NUCLEOTIDE SEQUENCE [LARGE SCALE GENOMIC DNA]</scope>
    <source>
        <strain evidence="2 3">SYSU T00b441</strain>
    </source>
</reference>
<organism evidence="2 3">
    <name type="scientific">Actinotalea lenta</name>
    <dbReference type="NCBI Taxonomy" id="3064654"/>
    <lineage>
        <taxon>Bacteria</taxon>
        <taxon>Bacillati</taxon>
        <taxon>Actinomycetota</taxon>
        <taxon>Actinomycetes</taxon>
        <taxon>Micrococcales</taxon>
        <taxon>Cellulomonadaceae</taxon>
        <taxon>Actinotalea</taxon>
    </lineage>
</organism>
<feature type="region of interest" description="Disordered" evidence="1">
    <location>
        <begin position="68"/>
        <end position="91"/>
    </location>
</feature>
<comment type="caution">
    <text evidence="2">The sequence shown here is derived from an EMBL/GenBank/DDBJ whole genome shotgun (WGS) entry which is preliminary data.</text>
</comment>
<name>A0ABT9DA44_9CELL</name>
<protein>
    <recommendedName>
        <fullName evidence="4">HNH endonuclease</fullName>
    </recommendedName>
</protein>
<keyword evidence="3" id="KW-1185">Reference proteome</keyword>
<feature type="compositionally biased region" description="Basic and acidic residues" evidence="1">
    <location>
        <begin position="71"/>
        <end position="91"/>
    </location>
</feature>
<proteinExistence type="predicted"/>
<evidence type="ECO:0000313" key="2">
    <source>
        <dbReference type="EMBL" id="MDO8107139.1"/>
    </source>
</evidence>